<reference evidence="1" key="1">
    <citation type="journal article" date="2014" name="Front. Microbiol.">
        <title>High frequency of phylogenetically diverse reductive dehalogenase-homologous genes in deep subseafloor sedimentary metagenomes.</title>
        <authorList>
            <person name="Kawai M."/>
            <person name="Futagami T."/>
            <person name="Toyoda A."/>
            <person name="Takaki Y."/>
            <person name="Nishi S."/>
            <person name="Hori S."/>
            <person name="Arai W."/>
            <person name="Tsubouchi T."/>
            <person name="Morono Y."/>
            <person name="Uchiyama I."/>
            <person name="Ito T."/>
            <person name="Fujiyama A."/>
            <person name="Inagaki F."/>
            <person name="Takami H."/>
        </authorList>
    </citation>
    <scope>NUCLEOTIDE SEQUENCE</scope>
    <source>
        <strain evidence="1">Expedition CK06-06</strain>
    </source>
</reference>
<name>X0Z0P5_9ZZZZ</name>
<organism evidence="1">
    <name type="scientific">marine sediment metagenome</name>
    <dbReference type="NCBI Taxonomy" id="412755"/>
    <lineage>
        <taxon>unclassified sequences</taxon>
        <taxon>metagenomes</taxon>
        <taxon>ecological metagenomes</taxon>
    </lineage>
</organism>
<dbReference type="AlphaFoldDB" id="X0Z0P5"/>
<feature type="non-terminal residue" evidence="1">
    <location>
        <position position="237"/>
    </location>
</feature>
<evidence type="ECO:0000313" key="1">
    <source>
        <dbReference type="EMBL" id="GAG52232.1"/>
    </source>
</evidence>
<dbReference type="SUPFAM" id="SSF51126">
    <property type="entry name" value="Pectin lyase-like"/>
    <property type="match status" value="1"/>
</dbReference>
<dbReference type="InterPro" id="IPR011050">
    <property type="entry name" value="Pectin_lyase_fold/virulence"/>
</dbReference>
<protein>
    <submittedName>
        <fullName evidence="1">Uncharacterized protein</fullName>
    </submittedName>
</protein>
<dbReference type="InterPro" id="IPR012334">
    <property type="entry name" value="Pectin_lyas_fold"/>
</dbReference>
<dbReference type="EMBL" id="BARS01050903">
    <property type="protein sequence ID" value="GAG52232.1"/>
    <property type="molecule type" value="Genomic_DNA"/>
</dbReference>
<dbReference type="Gene3D" id="2.160.20.10">
    <property type="entry name" value="Single-stranded right-handed beta-helix, Pectin lyase-like"/>
    <property type="match status" value="1"/>
</dbReference>
<gene>
    <name evidence="1" type="ORF">S01H1_75912</name>
</gene>
<feature type="non-terminal residue" evidence="1">
    <location>
        <position position="1"/>
    </location>
</feature>
<sequence>PLTCSAYTETFYLSASGDATAPETIAGAWDMSDISTDGTHWDTDDEDDGRLGPNDRLIVLDDDGVFRSQLTVQGSGLSGKPITIVGEDGGSPEINGADVVETWSVVGATKVYSAVCNWTARQVFEDDVALTFVTWDSDIDTTDENMEAGTWTLDTTGDLIYVWATDELDPDTHTMEVTTRDACILAGSKTYLSFEDLHLSKSNLRNLTFTMGAWNGFYLNLDGLTLDYAWEEAIYIG</sequence>
<proteinExistence type="predicted"/>
<accession>X0Z0P5</accession>
<comment type="caution">
    <text evidence="1">The sequence shown here is derived from an EMBL/GenBank/DDBJ whole genome shotgun (WGS) entry which is preliminary data.</text>
</comment>